<dbReference type="InterPro" id="IPR013815">
    <property type="entry name" value="ATP_grasp_subdomain_1"/>
</dbReference>
<feature type="binding site" evidence="4">
    <location>
        <position position="191"/>
    </location>
    <ligand>
        <name>ATP</name>
        <dbReference type="ChEBI" id="CHEBI:30616"/>
    </ligand>
</feature>
<comment type="catalytic activity">
    <reaction evidence="4 5">
        <text>5-amino-1-(5-phospho-beta-D-ribosyl)imidazole + hydrogencarbonate + ATP = 5-carboxyamino-1-(5-phospho-D-ribosyl)imidazole + ADP + phosphate + 2 H(+)</text>
        <dbReference type="Rhea" id="RHEA:19317"/>
        <dbReference type="ChEBI" id="CHEBI:15378"/>
        <dbReference type="ChEBI" id="CHEBI:17544"/>
        <dbReference type="ChEBI" id="CHEBI:30616"/>
        <dbReference type="ChEBI" id="CHEBI:43474"/>
        <dbReference type="ChEBI" id="CHEBI:58730"/>
        <dbReference type="ChEBI" id="CHEBI:137981"/>
        <dbReference type="ChEBI" id="CHEBI:456216"/>
        <dbReference type="EC" id="6.3.4.18"/>
    </reaction>
</comment>
<dbReference type="UniPathway" id="UPA00074">
    <property type="reaction ID" value="UER00942"/>
</dbReference>
<feature type="domain" description="ATP-grasp" evidence="6">
    <location>
        <begin position="88"/>
        <end position="274"/>
    </location>
</feature>
<dbReference type="PROSITE" id="PS50975">
    <property type="entry name" value="ATP_GRASP"/>
    <property type="match status" value="1"/>
</dbReference>
<evidence type="ECO:0000313" key="7">
    <source>
        <dbReference type="EMBL" id="GAD00321.1"/>
    </source>
</evidence>
<reference evidence="7" key="1">
    <citation type="journal article" date="2013" name="Genome Announc.">
        <title>Draft Genome Sequence of Agarivorans albus Strain MKT 106T, an Agarolytic Marine Bacterium.</title>
        <authorList>
            <person name="Yasuike M."/>
            <person name="Nakamura Y."/>
            <person name="Kai W."/>
            <person name="Fujiwara A."/>
            <person name="Fukui Y."/>
            <person name="Satomi M."/>
            <person name="Sano M."/>
        </authorList>
    </citation>
    <scope>NUCLEOTIDE SEQUENCE [LARGE SCALE GENOMIC DNA]</scope>
</reference>
<dbReference type="NCBIfam" id="NF004678">
    <property type="entry name" value="PRK06019.1-4"/>
    <property type="match status" value="1"/>
</dbReference>
<dbReference type="EMBL" id="BARX01000002">
    <property type="protein sequence ID" value="GAD00321.1"/>
    <property type="molecule type" value="Genomic_DNA"/>
</dbReference>
<keyword evidence="2 4" id="KW-0658">Purine biosynthesis</keyword>
<feature type="binding site" evidence="4">
    <location>
        <begin position="244"/>
        <end position="245"/>
    </location>
    <ligand>
        <name>ATP</name>
        <dbReference type="ChEBI" id="CHEBI:30616"/>
    </ligand>
</feature>
<evidence type="ECO:0000256" key="5">
    <source>
        <dbReference type="RuleBase" id="RU361200"/>
    </source>
</evidence>
<protein>
    <recommendedName>
        <fullName evidence="4 5">N5-carboxyaminoimidazole ribonucleotide synthase</fullName>
        <shortName evidence="4 5">N5-CAIR synthase</shortName>
        <ecNumber evidence="4 5">6.3.4.18</ecNumber>
    </recommendedName>
    <alternativeName>
        <fullName evidence="4 5">5-(carboxyamino)imidazole ribonucleotide synthetase</fullName>
    </alternativeName>
</protein>
<keyword evidence="3 4" id="KW-0067">ATP-binding</keyword>
<dbReference type="InterPro" id="IPR003135">
    <property type="entry name" value="ATP-grasp_carboxylate-amine"/>
</dbReference>
<evidence type="ECO:0000256" key="1">
    <source>
        <dbReference type="ARBA" id="ARBA00022741"/>
    </source>
</evidence>
<dbReference type="GO" id="GO:0006189">
    <property type="term" value="P:'de novo' IMP biosynthetic process"/>
    <property type="evidence" value="ECO:0007669"/>
    <property type="project" value="UniProtKB-UniRule"/>
</dbReference>
<feature type="binding site" evidence="4">
    <location>
        <position position="168"/>
    </location>
    <ligand>
        <name>ATP</name>
        <dbReference type="ChEBI" id="CHEBI:30616"/>
    </ligand>
</feature>
<dbReference type="PANTHER" id="PTHR11609">
    <property type="entry name" value="PURINE BIOSYNTHESIS PROTEIN 6/7, PUR6/7"/>
    <property type="match status" value="1"/>
</dbReference>
<dbReference type="EC" id="6.3.4.18" evidence="4 5"/>
<dbReference type="GO" id="GO:0004638">
    <property type="term" value="F:phosphoribosylaminoimidazole carboxylase activity"/>
    <property type="evidence" value="ECO:0007669"/>
    <property type="project" value="InterPro"/>
</dbReference>
<keyword evidence="7" id="KW-0456">Lyase</keyword>
<evidence type="ECO:0000256" key="4">
    <source>
        <dbReference type="HAMAP-Rule" id="MF_01928"/>
    </source>
</evidence>
<sequence length="362" mass="39828">MVSKMNKIWILGAGQLGAMLKHAAQPLNIEVRPVETDETDTFDIAANDIITVEREHWPVTPATEQLTQHSSFLNGPALAQLADRASQKKLLDSLGLATAPWVDVKQGHSAEQLFAELGERVLLKQRSGGYDGKGQHWLKLSGNAEQRAIPQDWLDHCIAEQAIGFDEEVSLIGMRHANGDTAFYPLAINQHHEGILLATVSPVASKASLQGQAENMLGKLMDSLDYVGVMTMECFQVGDKLLINEIAPRVHNSGHWTQAGSSLSQFEAHIRAVADLPLVQPLVKTQSVMLNLIGVEYNHQWLCVPGVEVFWYGKDVRPGRKVGHINISIAERSQLLASLAKLEPLMTPVYADAIAWLIKHLD</sequence>
<comment type="subunit">
    <text evidence="4 5">Homodimer.</text>
</comment>
<comment type="pathway">
    <text evidence="4 5">Purine metabolism; IMP biosynthesis via de novo pathway; 5-amino-1-(5-phospho-D-ribosyl)imidazole-4-carboxylate from 5-amino-1-(5-phospho-D-ribosyl)imidazole (N5-CAIR route): step 1/2.</text>
</comment>
<accession>R9PQG7</accession>
<dbReference type="GO" id="GO:0005829">
    <property type="term" value="C:cytosol"/>
    <property type="evidence" value="ECO:0007669"/>
    <property type="project" value="TreeGrafter"/>
</dbReference>
<dbReference type="Pfam" id="PF02222">
    <property type="entry name" value="ATP-grasp"/>
    <property type="match status" value="1"/>
</dbReference>
<dbReference type="PANTHER" id="PTHR11609:SF5">
    <property type="entry name" value="PHOSPHORIBOSYLAMINOIMIDAZOLE CARBOXYLASE"/>
    <property type="match status" value="1"/>
</dbReference>
<organism evidence="7 8">
    <name type="scientific">Agarivorans albus MKT 106</name>
    <dbReference type="NCBI Taxonomy" id="1331007"/>
    <lineage>
        <taxon>Bacteria</taxon>
        <taxon>Pseudomonadati</taxon>
        <taxon>Pseudomonadota</taxon>
        <taxon>Gammaproteobacteria</taxon>
        <taxon>Alteromonadales</taxon>
        <taxon>Alteromonadaceae</taxon>
        <taxon>Agarivorans</taxon>
    </lineage>
</organism>
<evidence type="ECO:0000256" key="3">
    <source>
        <dbReference type="ARBA" id="ARBA00022840"/>
    </source>
</evidence>
<dbReference type="AlphaFoldDB" id="R9PQG7"/>
<dbReference type="Pfam" id="PF17769">
    <property type="entry name" value="PurK_C"/>
    <property type="match status" value="1"/>
</dbReference>
<dbReference type="InterPro" id="IPR011761">
    <property type="entry name" value="ATP-grasp"/>
</dbReference>
<dbReference type="Gene3D" id="3.40.50.20">
    <property type="match status" value="1"/>
</dbReference>
<comment type="caution">
    <text evidence="7">The sequence shown here is derived from an EMBL/GenBank/DDBJ whole genome shotgun (WGS) entry which is preliminary data.</text>
</comment>
<dbReference type="SUPFAM" id="SSF56059">
    <property type="entry name" value="Glutathione synthetase ATP-binding domain-like"/>
    <property type="match status" value="1"/>
</dbReference>
<gene>
    <name evidence="4 5" type="primary">purK</name>
    <name evidence="7" type="ORF">AALB_0401</name>
</gene>
<dbReference type="SUPFAM" id="SSF51246">
    <property type="entry name" value="Rudiment single hybrid motif"/>
    <property type="match status" value="1"/>
</dbReference>
<dbReference type="GO" id="GO:0005524">
    <property type="term" value="F:ATP binding"/>
    <property type="evidence" value="ECO:0007669"/>
    <property type="project" value="UniProtKB-UniRule"/>
</dbReference>
<proteinExistence type="inferred from homology"/>
<dbReference type="Proteomes" id="UP000014461">
    <property type="component" value="Unassembled WGS sequence"/>
</dbReference>
<keyword evidence="1 4" id="KW-0547">Nucleotide-binding</keyword>
<dbReference type="InterPro" id="IPR040686">
    <property type="entry name" value="PurK_C"/>
</dbReference>
<dbReference type="NCBIfam" id="TIGR01161">
    <property type="entry name" value="purK"/>
    <property type="match status" value="1"/>
</dbReference>
<name>R9PQG7_AGAAL</name>
<evidence type="ECO:0000259" key="6">
    <source>
        <dbReference type="PROSITE" id="PS50975"/>
    </source>
</evidence>
<comment type="similarity">
    <text evidence="4 5">Belongs to the PurK/PurT family.</text>
</comment>
<dbReference type="HAMAP" id="MF_01928">
    <property type="entry name" value="PurK"/>
    <property type="match status" value="1"/>
</dbReference>
<keyword evidence="4 5" id="KW-0436">Ligase</keyword>
<comment type="function">
    <text evidence="4">Catalyzes the ATP-dependent conversion of 5-aminoimidazole ribonucleotide (AIR) and HCO(3)(-) to N5-carboxyaminoimidazole ribonucleotide (N5-CAIR).</text>
</comment>
<keyword evidence="8" id="KW-1185">Reference proteome</keyword>
<dbReference type="InterPro" id="IPR005875">
    <property type="entry name" value="PurK"/>
</dbReference>
<dbReference type="OrthoDB" id="9804625at2"/>
<dbReference type="Gene3D" id="3.30.1490.20">
    <property type="entry name" value="ATP-grasp fold, A domain"/>
    <property type="match status" value="1"/>
</dbReference>
<dbReference type="InterPro" id="IPR016185">
    <property type="entry name" value="PreATP-grasp_dom_sf"/>
</dbReference>
<feature type="binding site" evidence="4">
    <location>
        <position position="84"/>
    </location>
    <ligand>
        <name>ATP</name>
        <dbReference type="ChEBI" id="CHEBI:30616"/>
    </ligand>
</feature>
<evidence type="ECO:0000256" key="2">
    <source>
        <dbReference type="ARBA" id="ARBA00022755"/>
    </source>
</evidence>
<dbReference type="STRING" id="1331007.AALB_0401"/>
<feature type="binding site" evidence="4">
    <location>
        <position position="124"/>
    </location>
    <ligand>
        <name>ATP</name>
        <dbReference type="ChEBI" id="CHEBI:30616"/>
    </ligand>
</feature>
<dbReference type="SUPFAM" id="SSF52440">
    <property type="entry name" value="PreATP-grasp domain"/>
    <property type="match status" value="1"/>
</dbReference>
<comment type="function">
    <text evidence="5">Catalyzes the ATP-dependent conversion of 5-aminoimidazole ribonucleotide (AIR) and HCO(3)- to N5-carboxyaminoimidazole ribonucleotide (N5-CAIR).</text>
</comment>
<feature type="binding site" evidence="4">
    <location>
        <begin position="160"/>
        <end position="163"/>
    </location>
    <ligand>
        <name>ATP</name>
        <dbReference type="ChEBI" id="CHEBI:30616"/>
    </ligand>
</feature>
<feature type="binding site" evidence="4">
    <location>
        <begin position="129"/>
        <end position="135"/>
    </location>
    <ligand>
        <name>ATP</name>
        <dbReference type="ChEBI" id="CHEBI:30616"/>
    </ligand>
</feature>
<dbReference type="Gene3D" id="3.30.470.20">
    <property type="entry name" value="ATP-grasp fold, B domain"/>
    <property type="match status" value="1"/>
</dbReference>
<evidence type="ECO:0000313" key="8">
    <source>
        <dbReference type="Proteomes" id="UP000014461"/>
    </source>
</evidence>
<dbReference type="InterPro" id="IPR011054">
    <property type="entry name" value="Rudment_hybrid_motif"/>
</dbReference>
<dbReference type="GO" id="GO:0046872">
    <property type="term" value="F:metal ion binding"/>
    <property type="evidence" value="ECO:0007669"/>
    <property type="project" value="InterPro"/>
</dbReference>
<dbReference type="GO" id="GO:0034028">
    <property type="term" value="F:5-(carboxyamino)imidazole ribonucleotide synthase activity"/>
    <property type="evidence" value="ECO:0007669"/>
    <property type="project" value="UniProtKB-UniRule"/>
</dbReference>